<dbReference type="AlphaFoldDB" id="A0A087TF66"/>
<protein>
    <submittedName>
        <fullName evidence="1">Peripheral plasma membrane protein CASK</fullName>
    </submittedName>
</protein>
<sequence length="53" mass="6063">METEIGPEAETVTRVRLVQFQKKTDEPMGITLKLDDKGRCIVARIMHGGMIYR</sequence>
<reference evidence="1 2" key="1">
    <citation type="submission" date="2013-11" db="EMBL/GenBank/DDBJ databases">
        <title>Genome sequencing of Stegodyphus mimosarum.</title>
        <authorList>
            <person name="Bechsgaard J."/>
        </authorList>
    </citation>
    <scope>NUCLEOTIDE SEQUENCE [LARGE SCALE GENOMIC DNA]</scope>
</reference>
<accession>A0A087TF66</accession>
<dbReference type="Proteomes" id="UP000054359">
    <property type="component" value="Unassembled WGS sequence"/>
</dbReference>
<dbReference type="OrthoDB" id="336747at2759"/>
<dbReference type="EMBL" id="KK114948">
    <property type="protein sequence ID" value="KFM63755.1"/>
    <property type="molecule type" value="Genomic_DNA"/>
</dbReference>
<dbReference type="InterPro" id="IPR036034">
    <property type="entry name" value="PDZ_sf"/>
</dbReference>
<dbReference type="STRING" id="407821.A0A087TF66"/>
<name>A0A087TF66_STEMI</name>
<evidence type="ECO:0000313" key="2">
    <source>
        <dbReference type="Proteomes" id="UP000054359"/>
    </source>
</evidence>
<evidence type="ECO:0000313" key="1">
    <source>
        <dbReference type="EMBL" id="KFM63755.1"/>
    </source>
</evidence>
<organism evidence="1 2">
    <name type="scientific">Stegodyphus mimosarum</name>
    <name type="common">African social velvet spider</name>
    <dbReference type="NCBI Taxonomy" id="407821"/>
    <lineage>
        <taxon>Eukaryota</taxon>
        <taxon>Metazoa</taxon>
        <taxon>Ecdysozoa</taxon>
        <taxon>Arthropoda</taxon>
        <taxon>Chelicerata</taxon>
        <taxon>Arachnida</taxon>
        <taxon>Araneae</taxon>
        <taxon>Araneomorphae</taxon>
        <taxon>Entelegynae</taxon>
        <taxon>Eresoidea</taxon>
        <taxon>Eresidae</taxon>
        <taxon>Stegodyphus</taxon>
    </lineage>
</organism>
<dbReference type="InterPro" id="IPR050716">
    <property type="entry name" value="MAGUK"/>
</dbReference>
<dbReference type="PANTHER" id="PTHR23122">
    <property type="entry name" value="MEMBRANE-ASSOCIATED GUANYLATE KINASE MAGUK"/>
    <property type="match status" value="1"/>
</dbReference>
<dbReference type="Gene3D" id="2.30.42.10">
    <property type="match status" value="1"/>
</dbReference>
<keyword evidence="2" id="KW-1185">Reference proteome</keyword>
<proteinExistence type="predicted"/>
<dbReference type="SUPFAM" id="SSF50156">
    <property type="entry name" value="PDZ domain-like"/>
    <property type="match status" value="1"/>
</dbReference>
<gene>
    <name evidence="1" type="ORF">X975_24260</name>
</gene>
<feature type="non-terminal residue" evidence="1">
    <location>
        <position position="53"/>
    </location>
</feature>